<evidence type="ECO:0000256" key="1">
    <source>
        <dbReference type="SAM" id="MobiDB-lite"/>
    </source>
</evidence>
<evidence type="ECO:0000313" key="4">
    <source>
        <dbReference type="Proteomes" id="UP000279259"/>
    </source>
</evidence>
<accession>A0A427YLH8</accession>
<name>A0A427YLH8_9TREE</name>
<feature type="transmembrane region" description="Helical" evidence="2">
    <location>
        <begin position="174"/>
        <end position="193"/>
    </location>
</feature>
<feature type="transmembrane region" description="Helical" evidence="2">
    <location>
        <begin position="63"/>
        <end position="85"/>
    </location>
</feature>
<comment type="caution">
    <text evidence="3">The sequence shown here is derived from an EMBL/GenBank/DDBJ whole genome shotgun (WGS) entry which is preliminary data.</text>
</comment>
<keyword evidence="4" id="KW-1185">Reference proteome</keyword>
<gene>
    <name evidence="3" type="ORF">EHS25_009313</name>
</gene>
<feature type="transmembrane region" description="Helical" evidence="2">
    <location>
        <begin position="105"/>
        <end position="135"/>
    </location>
</feature>
<keyword evidence="2" id="KW-0812">Transmembrane</keyword>
<dbReference type="Proteomes" id="UP000279259">
    <property type="component" value="Unassembled WGS sequence"/>
</dbReference>
<feature type="region of interest" description="Disordered" evidence="1">
    <location>
        <begin position="1"/>
        <end position="30"/>
    </location>
</feature>
<feature type="transmembrane region" description="Helical" evidence="2">
    <location>
        <begin position="147"/>
        <end position="168"/>
    </location>
</feature>
<organism evidence="3 4">
    <name type="scientific">Saitozyma podzolica</name>
    <dbReference type="NCBI Taxonomy" id="1890683"/>
    <lineage>
        <taxon>Eukaryota</taxon>
        <taxon>Fungi</taxon>
        <taxon>Dikarya</taxon>
        <taxon>Basidiomycota</taxon>
        <taxon>Agaricomycotina</taxon>
        <taxon>Tremellomycetes</taxon>
        <taxon>Tremellales</taxon>
        <taxon>Trimorphomycetaceae</taxon>
        <taxon>Saitozyma</taxon>
    </lineage>
</organism>
<evidence type="ECO:0000313" key="3">
    <source>
        <dbReference type="EMBL" id="RSH91943.1"/>
    </source>
</evidence>
<dbReference type="OrthoDB" id="2586638at2759"/>
<proteinExistence type="predicted"/>
<reference evidence="3 4" key="1">
    <citation type="submission" date="2018-11" db="EMBL/GenBank/DDBJ databases">
        <title>Genome sequence of Saitozyma podzolica DSM 27192.</title>
        <authorList>
            <person name="Aliyu H."/>
            <person name="Gorte O."/>
            <person name="Ochsenreither K."/>
        </authorList>
    </citation>
    <scope>NUCLEOTIDE SEQUENCE [LARGE SCALE GENOMIC DNA]</scope>
    <source>
        <strain evidence="3 4">DSM 27192</strain>
    </source>
</reference>
<evidence type="ECO:0000256" key="2">
    <source>
        <dbReference type="SAM" id="Phobius"/>
    </source>
</evidence>
<dbReference type="EMBL" id="RSCD01000007">
    <property type="protein sequence ID" value="RSH91943.1"/>
    <property type="molecule type" value="Genomic_DNA"/>
</dbReference>
<keyword evidence="2" id="KW-1133">Transmembrane helix</keyword>
<dbReference type="STRING" id="1890683.A0A427YLH8"/>
<dbReference type="AlphaFoldDB" id="A0A427YLH8"/>
<sequence>MSENIELRPVGKSANGPPLPPRHPDSEPGTLGRAYRLAEDKAKAAVHLQEGGLDVVSTWGLGAAAWFVILAIPLLLFPRILLFFAQTKPSAFEITDLDREHYDSLTPLESFLCLTLSLGLIACSLITLFVLVPTYEPPATPAGRKPLLGILVGLTSLMSVVSINTASIGALGKVVGGGNVVIAIWGWWVIVFGNMRWKERKSKVPDRFKKL</sequence>
<protein>
    <submittedName>
        <fullName evidence="3">Uncharacterized protein</fullName>
    </submittedName>
</protein>
<keyword evidence="2" id="KW-0472">Membrane</keyword>